<keyword evidence="2" id="KW-0503">Monooxygenase</keyword>
<organism evidence="2 3">
    <name type="scientific">Mycobacterium spongiae</name>
    <dbReference type="NCBI Taxonomy" id="886343"/>
    <lineage>
        <taxon>Bacteria</taxon>
        <taxon>Bacillati</taxon>
        <taxon>Actinomycetota</taxon>
        <taxon>Actinomycetes</taxon>
        <taxon>Mycobacteriales</taxon>
        <taxon>Mycobacteriaceae</taxon>
        <taxon>Mycobacterium</taxon>
    </lineage>
</organism>
<protein>
    <submittedName>
        <fullName evidence="2">Antibiotic biosynthesis monooxygenase</fullName>
    </submittedName>
</protein>
<keyword evidence="2" id="KW-0560">Oxidoreductase</keyword>
<dbReference type="PANTHER" id="PTHR33336:SF3">
    <property type="entry name" value="ABM DOMAIN-CONTAINING PROTEIN"/>
    <property type="match status" value="1"/>
</dbReference>
<dbReference type="KEGG" id="mspg:F6B93_17385"/>
<dbReference type="PANTHER" id="PTHR33336">
    <property type="entry name" value="QUINOL MONOOXYGENASE YGIN-RELATED"/>
    <property type="match status" value="1"/>
</dbReference>
<name>A0A975JZK2_9MYCO</name>
<feature type="domain" description="ABM" evidence="1">
    <location>
        <begin position="2"/>
        <end position="90"/>
    </location>
</feature>
<evidence type="ECO:0000259" key="1">
    <source>
        <dbReference type="PROSITE" id="PS51725"/>
    </source>
</evidence>
<keyword evidence="3" id="KW-1185">Reference proteome</keyword>
<accession>A0A975JZK2</accession>
<dbReference type="PROSITE" id="PS51725">
    <property type="entry name" value="ABM"/>
    <property type="match status" value="1"/>
</dbReference>
<dbReference type="Proteomes" id="UP000682202">
    <property type="component" value="Chromosome"/>
</dbReference>
<reference evidence="2" key="1">
    <citation type="submission" date="2019-12" db="EMBL/GenBank/DDBJ databases">
        <title>Mycobacterium spongiae sp. nov.</title>
        <authorList>
            <person name="Stinear T."/>
        </authorList>
    </citation>
    <scope>NUCLEOTIDE SEQUENCE</scope>
    <source>
        <strain evidence="2">FSD4b-SM</strain>
    </source>
</reference>
<dbReference type="InterPro" id="IPR050744">
    <property type="entry name" value="AI-2_Isomerase_LsrG"/>
</dbReference>
<proteinExistence type="predicted"/>
<evidence type="ECO:0000313" key="3">
    <source>
        <dbReference type="Proteomes" id="UP000682202"/>
    </source>
</evidence>
<sequence>MIFIVVKFETKPEWTDRWPELVRPFTEATRAEPGNLWFEWSRSLDNPAEYVLVEGFRDGDAGHAHVNSDHFKLAMRELPQALTATPKIISQTIDASDWSAMGEMAVE</sequence>
<dbReference type="Gene3D" id="3.30.70.100">
    <property type="match status" value="1"/>
</dbReference>
<dbReference type="SUPFAM" id="SSF54909">
    <property type="entry name" value="Dimeric alpha+beta barrel"/>
    <property type="match status" value="1"/>
</dbReference>
<dbReference type="RefSeq" id="WP_211696191.1">
    <property type="nucleotide sequence ID" value="NZ_CP046600.1"/>
</dbReference>
<dbReference type="GO" id="GO:0004497">
    <property type="term" value="F:monooxygenase activity"/>
    <property type="evidence" value="ECO:0007669"/>
    <property type="project" value="UniProtKB-KW"/>
</dbReference>
<gene>
    <name evidence="2" type="ORF">F6B93_17385</name>
</gene>
<dbReference type="AlphaFoldDB" id="A0A975JZK2"/>
<dbReference type="InterPro" id="IPR007138">
    <property type="entry name" value="ABM_dom"/>
</dbReference>
<evidence type="ECO:0000313" key="2">
    <source>
        <dbReference type="EMBL" id="QUR68619.1"/>
    </source>
</evidence>
<dbReference type="InterPro" id="IPR011008">
    <property type="entry name" value="Dimeric_a/b-barrel"/>
</dbReference>
<dbReference type="EMBL" id="CP046600">
    <property type="protein sequence ID" value="QUR68619.1"/>
    <property type="molecule type" value="Genomic_DNA"/>
</dbReference>
<dbReference type="Pfam" id="PF03992">
    <property type="entry name" value="ABM"/>
    <property type="match status" value="1"/>
</dbReference>